<dbReference type="EMBL" id="DXBY01000135">
    <property type="protein sequence ID" value="HIZ35690.1"/>
    <property type="molecule type" value="Genomic_DNA"/>
</dbReference>
<dbReference type="Pfam" id="PF00005">
    <property type="entry name" value="ABC_tran"/>
    <property type="match status" value="1"/>
</dbReference>
<dbReference type="InterPro" id="IPR027417">
    <property type="entry name" value="P-loop_NTPase"/>
</dbReference>
<evidence type="ECO:0000256" key="2">
    <source>
        <dbReference type="ARBA" id="ARBA00022741"/>
    </source>
</evidence>
<dbReference type="GO" id="GO:0016887">
    <property type="term" value="F:ATP hydrolysis activity"/>
    <property type="evidence" value="ECO:0007669"/>
    <property type="project" value="InterPro"/>
</dbReference>
<accession>A0A9D2J3K4</accession>
<dbReference type="InterPro" id="IPR003593">
    <property type="entry name" value="AAA+_ATPase"/>
</dbReference>
<evidence type="ECO:0000256" key="1">
    <source>
        <dbReference type="ARBA" id="ARBA00022448"/>
    </source>
</evidence>
<dbReference type="AlphaFoldDB" id="A0A9D2J3K4"/>
<name>A0A9D2J3K4_9MICO</name>
<dbReference type="PANTHER" id="PTHR42794:SF2">
    <property type="entry name" value="ABC TRANSPORTER ATP-BINDING PROTEIN"/>
    <property type="match status" value="1"/>
</dbReference>
<feature type="domain" description="ABC transporter" evidence="4">
    <location>
        <begin position="11"/>
        <end position="251"/>
    </location>
</feature>
<dbReference type="FunFam" id="3.40.50.300:FF:000134">
    <property type="entry name" value="Iron-enterobactin ABC transporter ATP-binding protein"/>
    <property type="match status" value="1"/>
</dbReference>
<keyword evidence="2" id="KW-0547">Nucleotide-binding</keyword>
<dbReference type="Gene3D" id="3.40.50.300">
    <property type="entry name" value="P-loop containing nucleotide triphosphate hydrolases"/>
    <property type="match status" value="1"/>
</dbReference>
<dbReference type="InterPro" id="IPR017871">
    <property type="entry name" value="ABC_transporter-like_CS"/>
</dbReference>
<dbReference type="PANTHER" id="PTHR42794">
    <property type="entry name" value="HEMIN IMPORT ATP-BINDING PROTEIN HMUV"/>
    <property type="match status" value="1"/>
</dbReference>
<keyword evidence="3 5" id="KW-0067">ATP-binding</keyword>
<dbReference type="GO" id="GO:0005524">
    <property type="term" value="F:ATP binding"/>
    <property type="evidence" value="ECO:0007669"/>
    <property type="project" value="UniProtKB-KW"/>
</dbReference>
<evidence type="ECO:0000313" key="6">
    <source>
        <dbReference type="Proteomes" id="UP000824037"/>
    </source>
</evidence>
<protein>
    <submittedName>
        <fullName evidence="5">ABC transporter ATP-binding protein</fullName>
    </submittedName>
</protein>
<dbReference type="Proteomes" id="UP000824037">
    <property type="component" value="Unassembled WGS sequence"/>
</dbReference>
<dbReference type="InterPro" id="IPR003439">
    <property type="entry name" value="ABC_transporter-like_ATP-bd"/>
</dbReference>
<evidence type="ECO:0000313" key="5">
    <source>
        <dbReference type="EMBL" id="HIZ35690.1"/>
    </source>
</evidence>
<reference evidence="5" key="2">
    <citation type="submission" date="2021-04" db="EMBL/GenBank/DDBJ databases">
        <authorList>
            <person name="Gilroy R."/>
        </authorList>
    </citation>
    <scope>NUCLEOTIDE SEQUENCE</scope>
    <source>
        <strain evidence="5">ChiGjej4B4-7305</strain>
    </source>
</reference>
<evidence type="ECO:0000259" key="4">
    <source>
        <dbReference type="PROSITE" id="PS50893"/>
    </source>
</evidence>
<dbReference type="PROSITE" id="PS00211">
    <property type="entry name" value="ABC_TRANSPORTER_1"/>
    <property type="match status" value="1"/>
</dbReference>
<dbReference type="SUPFAM" id="SSF52540">
    <property type="entry name" value="P-loop containing nucleoside triphosphate hydrolases"/>
    <property type="match status" value="1"/>
</dbReference>
<reference evidence="5" key="1">
    <citation type="journal article" date="2021" name="PeerJ">
        <title>Extensive microbial diversity within the chicken gut microbiome revealed by metagenomics and culture.</title>
        <authorList>
            <person name="Gilroy R."/>
            <person name="Ravi A."/>
            <person name="Getino M."/>
            <person name="Pursley I."/>
            <person name="Horton D.L."/>
            <person name="Alikhan N.F."/>
            <person name="Baker D."/>
            <person name="Gharbi K."/>
            <person name="Hall N."/>
            <person name="Watson M."/>
            <person name="Adriaenssens E.M."/>
            <person name="Foster-Nyarko E."/>
            <person name="Jarju S."/>
            <person name="Secka A."/>
            <person name="Antonio M."/>
            <person name="Oren A."/>
            <person name="Chaudhuri R.R."/>
            <person name="La Ragione R."/>
            <person name="Hildebrand F."/>
            <person name="Pallen M.J."/>
        </authorList>
    </citation>
    <scope>NUCLEOTIDE SEQUENCE</scope>
    <source>
        <strain evidence="5">ChiGjej4B4-7305</strain>
    </source>
</reference>
<dbReference type="CDD" id="cd03214">
    <property type="entry name" value="ABC_Iron-Siderophores_B12_Hemin"/>
    <property type="match status" value="1"/>
</dbReference>
<sequence length="269" mass="28242">MTRSSAAVADLRVTELTGRNLTYRVSSATLLGGVDLHLRGGEVTGVIGPNGSGKSTLLRLIIGALPPSAGQLHLDGADLATLSRRSRAQALALVEQDAHTDIPLSARDVVLLGRIPHQGMFGAERQSDTDLAEACLRRAGAADLAERDFATLSGGERQRVQLARALAQQPRLLLLDEPTNHLDIAAQLAMLAVVGEVSADGTGVLMALHDLNHAARVCDQVVVLEHGTVVATGEPREVLTPELIAAVYGVAAEWVPGRYGPTLTFAPLS</sequence>
<organism evidence="5 6">
    <name type="scientific">Candidatus Ruania gallistercoris</name>
    <dbReference type="NCBI Taxonomy" id="2838746"/>
    <lineage>
        <taxon>Bacteria</taxon>
        <taxon>Bacillati</taxon>
        <taxon>Actinomycetota</taxon>
        <taxon>Actinomycetes</taxon>
        <taxon>Micrococcales</taxon>
        <taxon>Ruaniaceae</taxon>
        <taxon>Ruania</taxon>
    </lineage>
</organism>
<evidence type="ECO:0000256" key="3">
    <source>
        <dbReference type="ARBA" id="ARBA00022840"/>
    </source>
</evidence>
<dbReference type="SMART" id="SM00382">
    <property type="entry name" value="AAA"/>
    <property type="match status" value="1"/>
</dbReference>
<dbReference type="PROSITE" id="PS50893">
    <property type="entry name" value="ABC_TRANSPORTER_2"/>
    <property type="match status" value="1"/>
</dbReference>
<gene>
    <name evidence="5" type="ORF">H9815_07915</name>
</gene>
<proteinExistence type="predicted"/>
<keyword evidence="1" id="KW-0813">Transport</keyword>
<comment type="caution">
    <text evidence="5">The sequence shown here is derived from an EMBL/GenBank/DDBJ whole genome shotgun (WGS) entry which is preliminary data.</text>
</comment>